<dbReference type="EMBL" id="FLQV01000047">
    <property type="protein sequence ID" value="SBS80663.1"/>
    <property type="molecule type" value="Genomic_DNA"/>
</dbReference>
<comment type="similarity">
    <text evidence="8">Belongs to the protein kinase superfamily. Ser/Thr protein kinase family. GCN2 subfamily.</text>
</comment>
<evidence type="ECO:0000256" key="4">
    <source>
        <dbReference type="ARBA" id="ARBA00022741"/>
    </source>
</evidence>
<accession>A0A1A8VJH9</accession>
<feature type="region of interest" description="Disordered" evidence="11">
    <location>
        <begin position="3632"/>
        <end position="3668"/>
    </location>
</feature>
<feature type="domain" description="Protein kinase" evidence="13">
    <location>
        <begin position="3090"/>
        <end position="3403"/>
    </location>
</feature>
<evidence type="ECO:0000256" key="12">
    <source>
        <dbReference type="SAM" id="Phobius"/>
    </source>
</evidence>
<keyword evidence="6" id="KW-0067">ATP-binding</keyword>
<feature type="compositionally biased region" description="Low complexity" evidence="11">
    <location>
        <begin position="3530"/>
        <end position="3548"/>
    </location>
</feature>
<evidence type="ECO:0000259" key="13">
    <source>
        <dbReference type="PROSITE" id="PS50011"/>
    </source>
</evidence>
<keyword evidence="5 14" id="KW-0418">Kinase</keyword>
<comment type="catalytic activity">
    <reaction evidence="10">
        <text>L-seryl-[protein] + ATP = O-phospho-L-seryl-[protein] + ADP + H(+)</text>
        <dbReference type="Rhea" id="RHEA:17989"/>
        <dbReference type="Rhea" id="RHEA-COMP:9863"/>
        <dbReference type="Rhea" id="RHEA-COMP:11604"/>
        <dbReference type="ChEBI" id="CHEBI:15378"/>
        <dbReference type="ChEBI" id="CHEBI:29999"/>
        <dbReference type="ChEBI" id="CHEBI:30616"/>
        <dbReference type="ChEBI" id="CHEBI:83421"/>
        <dbReference type="ChEBI" id="CHEBI:456216"/>
        <dbReference type="EC" id="2.7.11.1"/>
    </reaction>
    <physiologicalReaction direction="left-to-right" evidence="10">
        <dbReference type="Rhea" id="RHEA:17990"/>
    </physiologicalReaction>
</comment>
<evidence type="ECO:0000256" key="11">
    <source>
        <dbReference type="SAM" id="MobiDB-lite"/>
    </source>
</evidence>
<dbReference type="Gene3D" id="1.10.510.10">
    <property type="entry name" value="Transferase(Phosphotransferase) domain 1"/>
    <property type="match status" value="2"/>
</dbReference>
<dbReference type="InterPro" id="IPR011009">
    <property type="entry name" value="Kinase-like_dom_sf"/>
</dbReference>
<feature type="region of interest" description="Disordered" evidence="11">
    <location>
        <begin position="3502"/>
        <end position="3550"/>
    </location>
</feature>
<feature type="region of interest" description="Disordered" evidence="11">
    <location>
        <begin position="3421"/>
        <end position="3442"/>
    </location>
</feature>
<dbReference type="Proteomes" id="UP000078546">
    <property type="component" value="Unassembled WGS sequence"/>
</dbReference>
<dbReference type="Gene3D" id="3.30.200.20">
    <property type="entry name" value="Phosphorylase Kinase, domain 1"/>
    <property type="match status" value="1"/>
</dbReference>
<comment type="catalytic activity">
    <reaction evidence="9">
        <text>L-threonyl-[protein] + ATP = O-phospho-L-threonyl-[protein] + ADP + H(+)</text>
        <dbReference type="Rhea" id="RHEA:46608"/>
        <dbReference type="Rhea" id="RHEA-COMP:11060"/>
        <dbReference type="Rhea" id="RHEA-COMP:11605"/>
        <dbReference type="ChEBI" id="CHEBI:15378"/>
        <dbReference type="ChEBI" id="CHEBI:30013"/>
        <dbReference type="ChEBI" id="CHEBI:30616"/>
        <dbReference type="ChEBI" id="CHEBI:61977"/>
        <dbReference type="ChEBI" id="CHEBI:456216"/>
        <dbReference type="EC" id="2.7.11.1"/>
    </reaction>
    <physiologicalReaction direction="left-to-right" evidence="9">
        <dbReference type="Rhea" id="RHEA:46609"/>
    </physiologicalReaction>
</comment>
<dbReference type="SUPFAM" id="SSF56112">
    <property type="entry name" value="Protein kinase-like (PK-like)"/>
    <property type="match status" value="2"/>
</dbReference>
<dbReference type="GO" id="GO:0005524">
    <property type="term" value="F:ATP binding"/>
    <property type="evidence" value="ECO:0007669"/>
    <property type="project" value="UniProtKB-KW"/>
</dbReference>
<evidence type="ECO:0000256" key="9">
    <source>
        <dbReference type="ARBA" id="ARBA00048659"/>
    </source>
</evidence>
<dbReference type="PANTHER" id="PTHR11042:SF160">
    <property type="entry name" value="EUKARYOTIC TRANSLATION INITIATION FACTOR 2-ALPHA KINASE 1"/>
    <property type="match status" value="1"/>
</dbReference>
<feature type="region of interest" description="Disordered" evidence="11">
    <location>
        <begin position="3098"/>
        <end position="3120"/>
    </location>
</feature>
<dbReference type="GO" id="GO:0005634">
    <property type="term" value="C:nucleus"/>
    <property type="evidence" value="ECO:0007669"/>
    <property type="project" value="TreeGrafter"/>
</dbReference>
<organism evidence="14 15">
    <name type="scientific">Plasmodium ovale curtisi</name>
    <dbReference type="NCBI Taxonomy" id="864141"/>
    <lineage>
        <taxon>Eukaryota</taxon>
        <taxon>Sar</taxon>
        <taxon>Alveolata</taxon>
        <taxon>Apicomplexa</taxon>
        <taxon>Aconoidasida</taxon>
        <taxon>Haemosporida</taxon>
        <taxon>Plasmodiidae</taxon>
        <taxon>Plasmodium</taxon>
        <taxon>Plasmodium (Plasmodium)</taxon>
    </lineage>
</organism>
<dbReference type="EC" id="2.7.11.1" evidence="1"/>
<evidence type="ECO:0000256" key="10">
    <source>
        <dbReference type="ARBA" id="ARBA00048977"/>
    </source>
</evidence>
<feature type="transmembrane region" description="Helical" evidence="12">
    <location>
        <begin position="28"/>
        <end position="45"/>
    </location>
</feature>
<sequence>MLKTKKEVEDRECSEEFNAISRKIKDKFIFIYLIAVGGFSCVYKIRKKKKEKFYALKNIKFSANVFNYEKKVLLNLREIECLKKLKNHPNIVSIHDCWLEVDKTLAKSKKKKKKKNIIITFSGHKKKNKKIKKEEISLSEDHNKLDKDRCYKFELPKGRGVKKEKQNYTTKKIIDKNIHHLEYAEGENSLNDVCKVEGNTKNLPEQLIKKKNIAKNIFGVYYYGSYAFKKKNFLIKSCNGSVKKCPHLRANYLQDEISTKRKNLSPPIYYLHSNINNFERNTPWGEDYLGQFFPYPSSVSTQVAVQKKTNKKWGLPECIPNKKKNKSGKTCIHVNNFIDHLFRDTYGCSSVLRLDVRTVRAFKRGNGELRREIRIEIRIKIRGKVSNEVRAKVGGKSTRKRKGNGNFCGKRQTREQPRWEANGNSYDEGKKNFLRGVKVMSKKKKIDPRGGKCSVKPNERVTSGDGIMPMFRNQGESAKNSHTNTSNKIICKKNKYRNIIIFLTKRHIRVYKIVAYSIYFNGVYDLEKMKEVRNVIHSYFLKNYRLNYLNCNTFKRNYVKLCRYLEDCRYNNHYFPFLICYRMTQFTENMKRGEDMSLCRMIPHLTGMKKRDESRGEKITKLEMTESCKYWRQRRNKEKSIPYPPPVNYYVQVLCKNITFERAKKKGKVASNRFASKLCAEFVFLFFKKKRKEITNSFFFLLKILKLLQHLMNAHKLCNYCRSRRIKMRRRIFTHIKCFLLRNVFFLVLKNIEISMGVSFPGLFAQKKKKIFLVNTNYHNRLMKIYVLMLYKIGSSKSHVSNQSKGKIFTILRNMETIYDQVRISCANPSQKENLKHFRRGSMISELLLRDRLKCRKRINPTALKKDNKMICSELMRRKRDSEPFQKGMPIGLCHHSHFDIKTEDDITKTQQGTFSPYHLNGRYNLEGEKNSFIQGHLKAGITSDALKMQNGDEHTLHSRKMHAVVPICCRSNKYEKCRRVNPGVVEKSHSNSRISRRSQSSLSTGCGHHLIHHEKFIKFKHTDTYFVHELKNIINENVVKKRKMPYHKIDLCYNNYYFNNLFNCRSGKITLTKKQLINIIFYNGREQKKRRTLLTLMKKFSTQILTSQNTVSRMHSRGLVCKTAISKTEEPLEEKKIPNRRRCGRCENKRVDKKRHIRSANKYTHRTTVSNKTVNPLGEGSNSVIKRSGRIRSAQRRSRVEEGIRPPQLVYYYYNFADVFVFIFLYELCGDETNAGHGLTKVLKMVEGEAQFWFHLKNHLLWEKKKRKKKTGFLRRSRKINYHLWRICTSIMLKSKEEDMCYSSSCCNRLRTFLFFSEKVRKKYFHGMLFIAVLGAVYTHVTVSAHLLEIKRGENVFGNGFFLTLYIAHRVEAVVVEVLTEALVEFLGTAARVTVGKMGNAFPLGIMAKPYYGHCRRRNIESGTFAKKRLFYQYLITSLSMVTATHFYDEKEYSEYKKMVQVVEAGLSRYSVYTAMYIICNIKIFRSFYSFEKGFKGQLLRSWERKMCERHARCCDTSGGAHELSRIHQQSRVHLSFTPARCYSIFVLRLCTMLKNRIRGLEAGMIKMLSFVEEKYLNKLERGNSTRFHHFFRKNLYHFMRDKNFLKDRGGDLFEVSASMNSKNDTTIFMKEINNFFFFDVHLHNYFEMMKAINRIGIGNHTGVIDYQGENHLYSKIDTIGDRYFPGYNILSKDRLTTFHCKVFVTSVVDFLDSWHLLTNVKKRRVRRVVALTSEQEATINNLFVSNFCNFCIYFFYFQKKMKKSKMMNNHVKREPLKLLIDIDPIRETSNVILFKITSVCSTIFSDIMERERTNVYRYIGIRKLKNHLHIYRYNAFIEYFGKSETIASLLFQHIPLIFDTRIYIQISKEGNYMKRISPLKRQKIVFVHGNVSILFPSHENYKMVKKLKLFKMNKLTEKLHILRKKRNTLEKKHYVNDIVKMFIGTFSCFPRRYIFYKRKYKFIILCIVGSGNNFFHDFTILCKNIPYRGNDICFCYTSCSEEGKKKSIPMKNCNSAKRSLFRGCIHDVNTQMQISKLVRNTQNDASVKTEKKNAPLANMYSKEMVRSERICIFTKTKRKKQESFSNNRKLNRKKVRSFQNEKKNKRNKKMRNECIDFEEGWNIEKMKKRQFYDFFEQIEYSSENEDFKIIFENSSNGGEINKRGDIERRHGARHTSDTRDARSGTSAKGGYGKHGQHGRHGRHGTRGGRVVENRKLMKIRAIRKKYKHREKNKRGQKPLEREIKLLFGHHYLPIEWGRRNRSISGVMYCTCVCFLSSKEIGDKKILEKPSYASRSTCCANCSRRSIIEKNCHTGDNTLLCCKWKVYERKELSKYKNDILCKDDNKMDIHSSECLKSLSETGELTKGWLFTQIQCIKKSRENFSRRHHCFYVSFLGNETGKMFMRKVNCCALRDGAVTEKLFEMHLNGEHFRESKCSSGEITSEQVNGNDRMYRRDVDYGENNGRSKYEELYLGAKERIVQTMQHMKCDIGRSLQYEGNKKKSNTTDEFTFTKKIKSSNRAHSRIRNKKGKLSQWEKLHQRDLVKCGKRSTQRRIIRKICQIRTPFSCKSNEVKGGEVFFRSILSHSNSNRKGRRKGFGEKNSGESNSDGKVKNRSTDDYHLGIRSDCASDYYNESDMVEKLTHLYSESLFEIGEYNALEDIFFQKTLSLDTCVHEGNVLVDRGVVMPDELGIGRTSLQMVFLNHFINVLSRFFNKEEIGKAEESYCPKLPTHGYPLSCCSFIESAHNSSHVGKIYTDEESSSKMKEAFRKFTRGRDFLTSQFAKGGSLNNFNETILYRPLIEHNIYYVFIARCKGVMEEALPRIYDAHNSVHVEWKQIGQVITSLAKRMLGKKKKNLQKTISKKGMVRRKNVHRENPSLEKLCNKGNQRNGESRIGKKQVICSKYVYDVVSKKHQKRLCTHKLGIRDSMIPSFRLRNGAASWEVLQTLEKKTVKKKKKNGNDGCNGIGSYGRSYNSEAVVRRGYCERKFLPFRGTFATYHHFVKRIMVCYKLQTCRTFLFRNFCSFGGSLHYVIGNRQGEIENRDSSHSSYVLMPNGGSISFVKKGEVDDAKNGREAINGVITQHVVTKMGSCIPERSKSQISGSRESHTSANKEGLSRSGCFEDTNSLIMKRRNIVHRDGRSSLNRSCNSGQYRYDNMNLSSVKINRSNNKHKFVQKERYKFNLYIRMEYCNNTLENYINRRAHININRNKEIIHMLIIGLHYIHQNNIMHRDLKPSNIFICDNNIVKIGDFGLASYDGSGKKKKETKIWKEHTWNKNKSLRCSEQHEHCHVVVKDITSERNTHNGSVKRKVDSYRGNIHNGKLLGDVRRGDIYRITKRKVRKSGQFGFNTLMNGKKLRRKENDVYFAREKGQVPYHNGSKDIWEKLTIHCEKKKKHEYRYASSSSFEKCDRKESDSHQIGDSLISETFNKEKNGSDEAEYPTRVFTKSASIQPMRYYVHKGEIGPNRDLRLEDVASVVGEANSSKAHSLFVHSEDSCWEGSDSEAYKPCSDGGESKTGASEGRRGSSGSSDSSDSSGSSSSSSSTKTTRQNAYCCAAIVKQFLSNSFRKGRSREREGVYENTKKDNRMGKKNNRGNARGSAKMITSRKMFPNLGNGNLDEMLLNMHTNKKKEKKKKKNGNYGYGRKDTPKVSPTPPTSTIWTSDNFRGQRESSYHTLGIGTRMYSAPEQLTGNKYTKAVDMFSLGLIIVDLFTRTETNMERTKILTNARKRILPDLLIKKYPSVAKLCKNLLSLDYNTRFTSEDLYNRMLSVGNVFSPGK</sequence>
<dbReference type="Pfam" id="PF00069">
    <property type="entry name" value="Pkinase"/>
    <property type="match status" value="2"/>
</dbReference>
<evidence type="ECO:0000313" key="14">
    <source>
        <dbReference type="EMBL" id="SBS80663.1"/>
    </source>
</evidence>
<keyword evidence="12" id="KW-0812">Transmembrane</keyword>
<dbReference type="InterPro" id="IPR000719">
    <property type="entry name" value="Prot_kinase_dom"/>
</dbReference>
<evidence type="ECO:0000256" key="8">
    <source>
        <dbReference type="ARBA" id="ARBA00037982"/>
    </source>
</evidence>
<keyword evidence="12" id="KW-0472">Membrane</keyword>
<feature type="region of interest" description="Disordered" evidence="11">
    <location>
        <begin position="3574"/>
        <end position="3603"/>
    </location>
</feature>
<dbReference type="InterPro" id="IPR008271">
    <property type="entry name" value="Ser/Thr_kinase_AS"/>
</dbReference>
<evidence type="ECO:0000256" key="7">
    <source>
        <dbReference type="ARBA" id="ARBA00023193"/>
    </source>
</evidence>
<feature type="compositionally biased region" description="Polar residues" evidence="11">
    <location>
        <begin position="3102"/>
        <end position="3115"/>
    </location>
</feature>
<dbReference type="SMART" id="SM00220">
    <property type="entry name" value="S_TKc"/>
    <property type="match status" value="1"/>
</dbReference>
<evidence type="ECO:0000313" key="15">
    <source>
        <dbReference type="Proteomes" id="UP000078546"/>
    </source>
</evidence>
<keyword evidence="12" id="KW-1133">Transmembrane helix</keyword>
<proteinExistence type="inferred from homology"/>
<dbReference type="GO" id="GO:0017148">
    <property type="term" value="P:negative regulation of translation"/>
    <property type="evidence" value="ECO:0007669"/>
    <property type="project" value="UniProtKB-KW"/>
</dbReference>
<name>A0A1A8VJH9_PLAOA</name>
<dbReference type="PROSITE" id="PS50011">
    <property type="entry name" value="PROTEIN_KINASE_DOM"/>
    <property type="match status" value="1"/>
</dbReference>
<evidence type="ECO:0000256" key="6">
    <source>
        <dbReference type="ARBA" id="ARBA00022840"/>
    </source>
</evidence>
<protein>
    <recommendedName>
        <fullName evidence="1">non-specific serine/threonine protein kinase</fullName>
        <ecNumber evidence="1">2.7.11.1</ecNumber>
    </recommendedName>
</protein>
<dbReference type="PANTHER" id="PTHR11042">
    <property type="entry name" value="EUKARYOTIC TRANSLATION INITIATION FACTOR 2-ALPHA KINASE EIF2-ALPHA KINASE -RELATED"/>
    <property type="match status" value="1"/>
</dbReference>
<feature type="compositionally biased region" description="Basic residues" evidence="11">
    <location>
        <begin position="3632"/>
        <end position="3642"/>
    </location>
</feature>
<feature type="region of interest" description="Disordered" evidence="11">
    <location>
        <begin position="2589"/>
        <end position="2617"/>
    </location>
</feature>
<feature type="compositionally biased region" description="Basic and acidic residues" evidence="11">
    <location>
        <begin position="2598"/>
        <end position="2617"/>
    </location>
</feature>
<feature type="compositionally biased region" description="Basic residues" evidence="11">
    <location>
        <begin position="2196"/>
        <end position="2208"/>
    </location>
</feature>
<gene>
    <name evidence="14" type="ORF">POVCU1_002180</name>
</gene>
<reference evidence="15" key="1">
    <citation type="submission" date="2016-05" db="EMBL/GenBank/DDBJ databases">
        <authorList>
            <person name="Naeem Raeece"/>
        </authorList>
    </citation>
    <scope>NUCLEOTIDE SEQUENCE [LARGE SCALE GENOMIC DNA]</scope>
</reference>
<feature type="region of interest" description="Disordered" evidence="11">
    <location>
        <begin position="2160"/>
        <end position="2212"/>
    </location>
</feature>
<evidence type="ECO:0000256" key="3">
    <source>
        <dbReference type="ARBA" id="ARBA00022679"/>
    </source>
</evidence>
<keyword evidence="3" id="KW-0808">Transferase</keyword>
<feature type="region of interest" description="Disordered" evidence="11">
    <location>
        <begin position="394"/>
        <end position="424"/>
    </location>
</feature>
<feature type="compositionally biased region" description="Basic and acidic residues" evidence="11">
    <location>
        <begin position="3577"/>
        <end position="3592"/>
    </location>
</feature>
<dbReference type="InterPro" id="IPR050339">
    <property type="entry name" value="CC_SR_Kinase"/>
</dbReference>
<keyword evidence="7" id="KW-0652">Protein synthesis inhibitor</keyword>
<keyword evidence="2 14" id="KW-0723">Serine/threonine-protein kinase</keyword>
<evidence type="ECO:0000256" key="5">
    <source>
        <dbReference type="ARBA" id="ARBA00022777"/>
    </source>
</evidence>
<evidence type="ECO:0000256" key="1">
    <source>
        <dbReference type="ARBA" id="ARBA00012513"/>
    </source>
</evidence>
<feature type="compositionally biased region" description="Basic and acidic residues" evidence="11">
    <location>
        <begin position="2162"/>
        <end position="2184"/>
    </location>
</feature>
<dbReference type="PROSITE" id="PS00108">
    <property type="entry name" value="PROTEIN_KINASE_ST"/>
    <property type="match status" value="1"/>
</dbReference>
<keyword evidence="4" id="KW-0547">Nucleotide-binding</keyword>
<evidence type="ECO:0000256" key="2">
    <source>
        <dbReference type="ARBA" id="ARBA00022527"/>
    </source>
</evidence>
<dbReference type="GO" id="GO:0005737">
    <property type="term" value="C:cytoplasm"/>
    <property type="evidence" value="ECO:0007669"/>
    <property type="project" value="TreeGrafter"/>
</dbReference>
<dbReference type="GO" id="GO:0004694">
    <property type="term" value="F:eukaryotic translation initiation factor 2alpha kinase activity"/>
    <property type="evidence" value="ECO:0007669"/>
    <property type="project" value="TreeGrafter"/>
</dbReference>